<feature type="region of interest" description="Disordered" evidence="2">
    <location>
        <begin position="482"/>
        <end position="523"/>
    </location>
</feature>
<accession>A0A0G4GCS2</accession>
<gene>
    <name evidence="4" type="ORF">Vbra_17405</name>
</gene>
<reference evidence="4 5" key="1">
    <citation type="submission" date="2014-11" db="EMBL/GenBank/DDBJ databases">
        <authorList>
            <person name="Zhu J."/>
            <person name="Qi W."/>
            <person name="Song R."/>
        </authorList>
    </citation>
    <scope>NUCLEOTIDE SEQUENCE [LARGE SCALE GENOMIC DNA]</scope>
</reference>
<dbReference type="VEuPathDB" id="CryptoDB:Vbra_17405"/>
<dbReference type="GO" id="GO:0006508">
    <property type="term" value="P:proteolysis"/>
    <property type="evidence" value="ECO:0007669"/>
    <property type="project" value="InterPro"/>
</dbReference>
<dbReference type="PANTHER" id="PTHR48104">
    <property type="entry name" value="METACASPASE-4"/>
    <property type="match status" value="1"/>
</dbReference>
<dbReference type="GO" id="GO:0004197">
    <property type="term" value="F:cysteine-type endopeptidase activity"/>
    <property type="evidence" value="ECO:0007669"/>
    <property type="project" value="InterPro"/>
</dbReference>
<evidence type="ECO:0000256" key="2">
    <source>
        <dbReference type="SAM" id="MobiDB-lite"/>
    </source>
</evidence>
<dbReference type="GO" id="GO:0005737">
    <property type="term" value="C:cytoplasm"/>
    <property type="evidence" value="ECO:0007669"/>
    <property type="project" value="TreeGrafter"/>
</dbReference>
<name>A0A0G4GCS2_VITBC</name>
<organism evidence="4 5">
    <name type="scientific">Vitrella brassicaformis (strain CCMP3155)</name>
    <dbReference type="NCBI Taxonomy" id="1169540"/>
    <lineage>
        <taxon>Eukaryota</taxon>
        <taxon>Sar</taxon>
        <taxon>Alveolata</taxon>
        <taxon>Colpodellida</taxon>
        <taxon>Vitrellaceae</taxon>
        <taxon>Vitrella</taxon>
    </lineage>
</organism>
<comment type="similarity">
    <text evidence="1">Belongs to the peptidase C14B family.</text>
</comment>
<dbReference type="AlphaFoldDB" id="A0A0G4GCS2"/>
<dbReference type="Gene3D" id="3.40.50.1460">
    <property type="match status" value="1"/>
</dbReference>
<dbReference type="PANTHER" id="PTHR48104:SF30">
    <property type="entry name" value="METACASPASE-1"/>
    <property type="match status" value="1"/>
</dbReference>
<dbReference type="OrthoDB" id="343892at2759"/>
<protein>
    <recommendedName>
        <fullName evidence="3">Peptidase C14 caspase domain-containing protein</fullName>
    </recommendedName>
</protein>
<evidence type="ECO:0000259" key="3">
    <source>
        <dbReference type="Pfam" id="PF00656"/>
    </source>
</evidence>
<dbReference type="InterPro" id="IPR011600">
    <property type="entry name" value="Pept_C14_caspase"/>
</dbReference>
<evidence type="ECO:0000313" key="5">
    <source>
        <dbReference type="Proteomes" id="UP000041254"/>
    </source>
</evidence>
<dbReference type="EMBL" id="CDMY01000621">
    <property type="protein sequence ID" value="CEM26602.1"/>
    <property type="molecule type" value="Genomic_DNA"/>
</dbReference>
<keyword evidence="5" id="KW-1185">Reference proteome</keyword>
<dbReference type="InParanoid" id="A0A0G4GCS2"/>
<dbReference type="Pfam" id="PF00656">
    <property type="entry name" value="Peptidase_C14"/>
    <property type="match status" value="1"/>
</dbReference>
<evidence type="ECO:0000256" key="1">
    <source>
        <dbReference type="ARBA" id="ARBA00009005"/>
    </source>
</evidence>
<feature type="domain" description="Peptidase C14 caspase" evidence="3">
    <location>
        <begin position="16"/>
        <end position="277"/>
    </location>
</feature>
<dbReference type="Proteomes" id="UP000041254">
    <property type="component" value="Unassembled WGS sequence"/>
</dbReference>
<evidence type="ECO:0000313" key="4">
    <source>
        <dbReference type="EMBL" id="CEM26602.1"/>
    </source>
</evidence>
<proteinExistence type="inferred from homology"/>
<dbReference type="InterPro" id="IPR050452">
    <property type="entry name" value="Metacaspase"/>
</dbReference>
<sequence length="533" mass="56760">MATVHYPVAVGRPPRQRALVVGVDYHSIPSPEITKLAAPCRDACTFREALRAFAPDVEAQVLTETLIGPDGQLLPQPAPYDNLPTKANVIKGLQWLVEGAAPGDSFSFYFAGHGTRISPGGPQAAATTEGDWEAIALLDNLMLLSEIWMYTLYLPPKTFIGVFMDCSHGASALDLSNVAVSPGGPAEAKVPSLRVGPGMRLLTPRRPPMWFDFGRYPRKAPGLLADRPQVSAFCFSACGSKQTCQEITNPTNGLAQGFFTFCLYNALYELAPRRRVSVADIYECMLTYARHYASLLQHPDGAPMPVLKYGSMMPRYCRFFMMKPKPGAEGLQATWTLSEATVSPLGSPYPPSPGAFPSQRGIPPATMRATIGGPTLMPPPPAGGYRPMVIPPPGHTQMPMQMQRPMPMPMPMPPAAPGASPHPVTPHIPFTSMPIDSHRLTQTVRGVAYTGGVPVAVRRLVPPGGQVGAGATVPQLVVTPEEGAPAPQQEKQEGVEGEQGGAGLAPAGAEERQPIGDATPGGTFVAMPHIIQG</sequence>